<feature type="chain" id="PRO_5045156930" evidence="2">
    <location>
        <begin position="22"/>
        <end position="195"/>
    </location>
</feature>
<evidence type="ECO:0000256" key="1">
    <source>
        <dbReference type="SAM" id="MobiDB-lite"/>
    </source>
</evidence>
<evidence type="ECO:0000313" key="4">
    <source>
        <dbReference type="Proteomes" id="UP001189429"/>
    </source>
</evidence>
<comment type="caution">
    <text evidence="3">The sequence shown here is derived from an EMBL/GenBank/DDBJ whole genome shotgun (WGS) entry which is preliminary data.</text>
</comment>
<proteinExistence type="predicted"/>
<dbReference type="EMBL" id="CAUYUJ010001627">
    <property type="protein sequence ID" value="CAK0796801.1"/>
    <property type="molecule type" value="Genomic_DNA"/>
</dbReference>
<feature type="signal peptide" evidence="2">
    <location>
        <begin position="1"/>
        <end position="21"/>
    </location>
</feature>
<feature type="region of interest" description="Disordered" evidence="1">
    <location>
        <begin position="112"/>
        <end position="133"/>
    </location>
</feature>
<dbReference type="Proteomes" id="UP001189429">
    <property type="component" value="Unassembled WGS sequence"/>
</dbReference>
<evidence type="ECO:0000313" key="3">
    <source>
        <dbReference type="EMBL" id="CAK0796801.1"/>
    </source>
</evidence>
<evidence type="ECO:0000256" key="2">
    <source>
        <dbReference type="SAM" id="SignalP"/>
    </source>
</evidence>
<name>A0ABN9PXY3_9DINO</name>
<reference evidence="3" key="1">
    <citation type="submission" date="2023-10" db="EMBL/GenBank/DDBJ databases">
        <authorList>
            <person name="Chen Y."/>
            <person name="Shah S."/>
            <person name="Dougan E. K."/>
            <person name="Thang M."/>
            <person name="Chan C."/>
        </authorList>
    </citation>
    <scope>NUCLEOTIDE SEQUENCE [LARGE SCALE GENOMIC DNA]</scope>
</reference>
<feature type="region of interest" description="Disordered" evidence="1">
    <location>
        <begin position="153"/>
        <end position="195"/>
    </location>
</feature>
<keyword evidence="4" id="KW-1185">Reference proteome</keyword>
<feature type="compositionally biased region" description="Low complexity" evidence="1">
    <location>
        <begin position="181"/>
        <end position="195"/>
    </location>
</feature>
<feature type="region of interest" description="Disordered" evidence="1">
    <location>
        <begin position="35"/>
        <end position="62"/>
    </location>
</feature>
<organism evidence="3 4">
    <name type="scientific">Prorocentrum cordatum</name>
    <dbReference type="NCBI Taxonomy" id="2364126"/>
    <lineage>
        <taxon>Eukaryota</taxon>
        <taxon>Sar</taxon>
        <taxon>Alveolata</taxon>
        <taxon>Dinophyceae</taxon>
        <taxon>Prorocentrales</taxon>
        <taxon>Prorocentraceae</taxon>
        <taxon>Prorocentrum</taxon>
    </lineage>
</organism>
<protein>
    <submittedName>
        <fullName evidence="3">Uncharacterized protein</fullName>
    </submittedName>
</protein>
<gene>
    <name evidence="3" type="ORF">PCOR1329_LOCUS6082</name>
</gene>
<accession>A0ABN9PXY3</accession>
<sequence length="195" mass="19331">MYTNPCRLVARCCTLAVVADALSLAPLDRALGQATRADGTPAGTAPPPARPPTASDGHGHAESAWSALLASGRRLLLEGPARRPPGWARLGAPAAAALLAAALASGQLCREPAARGEGGHAGGAPPRQGPEAARPVSFLCCQPRPEAVAARLQAAAEPGARRGSGAGPGEPAAGARRHARGAASWGAAAAQARHA</sequence>
<keyword evidence="2" id="KW-0732">Signal</keyword>